<gene>
    <name evidence="2" type="ORF">CO161_04840</name>
</gene>
<evidence type="ECO:0000313" key="2">
    <source>
        <dbReference type="EMBL" id="PJA62741.1"/>
    </source>
</evidence>
<keyword evidence="1" id="KW-1133">Transmembrane helix</keyword>
<name>A0A2M7YIE8_9BACT</name>
<accession>A0A2M7YIE8</accession>
<comment type="caution">
    <text evidence="2">The sequence shown here is derived from an EMBL/GenBank/DDBJ whole genome shotgun (WGS) entry which is preliminary data.</text>
</comment>
<evidence type="ECO:0000256" key="1">
    <source>
        <dbReference type="SAM" id="Phobius"/>
    </source>
</evidence>
<organism evidence="2 3">
    <name type="scientific">Candidatus Portnoybacteria bacterium CG_4_9_14_3_um_filter_44_9</name>
    <dbReference type="NCBI Taxonomy" id="1974806"/>
    <lineage>
        <taxon>Bacteria</taxon>
        <taxon>Candidatus Portnoyibacteriota</taxon>
    </lineage>
</organism>
<reference evidence="3" key="1">
    <citation type="submission" date="2017-09" db="EMBL/GenBank/DDBJ databases">
        <title>Depth-based differentiation of microbial function through sediment-hosted aquifers and enrichment of novel symbionts in the deep terrestrial subsurface.</title>
        <authorList>
            <person name="Probst A.J."/>
            <person name="Ladd B."/>
            <person name="Jarett J.K."/>
            <person name="Geller-Mcgrath D.E."/>
            <person name="Sieber C.M.K."/>
            <person name="Emerson J.B."/>
            <person name="Anantharaman K."/>
            <person name="Thomas B.C."/>
            <person name="Malmstrom R."/>
            <person name="Stieglmeier M."/>
            <person name="Klingl A."/>
            <person name="Woyke T."/>
            <person name="Ryan C.M."/>
            <person name="Banfield J.F."/>
        </authorList>
    </citation>
    <scope>NUCLEOTIDE SEQUENCE [LARGE SCALE GENOMIC DNA]</scope>
</reference>
<feature type="transmembrane region" description="Helical" evidence="1">
    <location>
        <begin position="27"/>
        <end position="50"/>
    </location>
</feature>
<keyword evidence="1" id="KW-0812">Transmembrane</keyword>
<sequence length="118" mass="13440">MDMVGYLVEFLVRIQFGLGVLWARTQVGFAILAVILPVLLLATWVLILSIKIMASSFIPRVASRITVVTKNLFKKTKEQRKDDKQFSGKLKILLWTLGDTYDRDAEMPSEKRGEPWGI</sequence>
<dbReference type="EMBL" id="PFWH01000158">
    <property type="protein sequence ID" value="PJA62741.1"/>
    <property type="molecule type" value="Genomic_DNA"/>
</dbReference>
<proteinExistence type="predicted"/>
<evidence type="ECO:0000313" key="3">
    <source>
        <dbReference type="Proteomes" id="UP000229026"/>
    </source>
</evidence>
<keyword evidence="1" id="KW-0472">Membrane</keyword>
<dbReference type="Proteomes" id="UP000229026">
    <property type="component" value="Unassembled WGS sequence"/>
</dbReference>
<protein>
    <submittedName>
        <fullName evidence="2">Uncharacterized protein</fullName>
    </submittedName>
</protein>
<dbReference type="AlphaFoldDB" id="A0A2M7YIE8"/>